<dbReference type="InterPro" id="IPR023799">
    <property type="entry name" value="RbfA_dom_sf"/>
</dbReference>
<dbReference type="Gene3D" id="3.30.300.20">
    <property type="match status" value="1"/>
</dbReference>
<dbReference type="RefSeq" id="WP_029070486.1">
    <property type="nucleotide sequence ID" value="NZ_JNKN01000004.1"/>
</dbReference>
<dbReference type="SUPFAM" id="SSF89919">
    <property type="entry name" value="Ribosome-binding factor A, RbfA"/>
    <property type="match status" value="1"/>
</dbReference>
<comment type="subunit">
    <text evidence="2">Monomer. Binds 30S ribosomal subunits, but not 50S ribosomal subunits or 70S ribosomes.</text>
</comment>
<dbReference type="InterPro" id="IPR020053">
    <property type="entry name" value="Ribosome-bd_factorA_CS"/>
</dbReference>
<protein>
    <recommendedName>
        <fullName evidence="2">Ribosome-binding factor A</fullName>
    </recommendedName>
</protein>
<keyword evidence="4" id="KW-1185">Reference proteome</keyword>
<dbReference type="GO" id="GO:0043024">
    <property type="term" value="F:ribosomal small subunit binding"/>
    <property type="evidence" value="ECO:0007669"/>
    <property type="project" value="TreeGrafter"/>
</dbReference>
<dbReference type="AlphaFoldDB" id="A0A0R2HDG8"/>
<dbReference type="PROSITE" id="PS01319">
    <property type="entry name" value="RBFA"/>
    <property type="match status" value="1"/>
</dbReference>
<comment type="similarity">
    <text evidence="2">Belongs to the RbfA family.</text>
</comment>
<dbReference type="NCBIfam" id="TIGR00082">
    <property type="entry name" value="rbfA"/>
    <property type="match status" value="1"/>
</dbReference>
<dbReference type="GO" id="GO:0030490">
    <property type="term" value="P:maturation of SSU-rRNA"/>
    <property type="evidence" value="ECO:0007669"/>
    <property type="project" value="UniProtKB-UniRule"/>
</dbReference>
<dbReference type="InterPro" id="IPR015946">
    <property type="entry name" value="KH_dom-like_a/b"/>
</dbReference>
<comment type="caution">
    <text evidence="3">The sequence shown here is derived from an EMBL/GenBank/DDBJ whole genome shotgun (WGS) entry which is preliminary data.</text>
</comment>
<dbReference type="InterPro" id="IPR000238">
    <property type="entry name" value="RbfA"/>
</dbReference>
<comment type="subcellular location">
    <subcellularLocation>
        <location evidence="2">Cytoplasm</location>
    </subcellularLocation>
</comment>
<dbReference type="Proteomes" id="UP000051841">
    <property type="component" value="Unassembled WGS sequence"/>
</dbReference>
<dbReference type="GO" id="GO:0005829">
    <property type="term" value="C:cytosol"/>
    <property type="evidence" value="ECO:0007669"/>
    <property type="project" value="TreeGrafter"/>
</dbReference>
<dbReference type="HAMAP" id="MF_00003">
    <property type="entry name" value="RbfA"/>
    <property type="match status" value="1"/>
</dbReference>
<name>A0A0R2HDG8_9FIRM</name>
<dbReference type="PANTHER" id="PTHR33515:SF1">
    <property type="entry name" value="RIBOSOME-BINDING FACTOR A, CHLOROPLASTIC-RELATED"/>
    <property type="match status" value="1"/>
</dbReference>
<dbReference type="Pfam" id="PF02033">
    <property type="entry name" value="RBFA"/>
    <property type="match status" value="1"/>
</dbReference>
<organism evidence="3 4">
    <name type="scientific">Kandleria vitulina DSM 20405</name>
    <dbReference type="NCBI Taxonomy" id="1410657"/>
    <lineage>
        <taxon>Bacteria</taxon>
        <taxon>Bacillati</taxon>
        <taxon>Bacillota</taxon>
        <taxon>Erysipelotrichia</taxon>
        <taxon>Erysipelotrichales</taxon>
        <taxon>Coprobacillaceae</taxon>
        <taxon>Kandleria</taxon>
    </lineage>
</organism>
<dbReference type="PATRIC" id="fig|1410657.5.peg.1188"/>
<keyword evidence="2" id="KW-0963">Cytoplasm</keyword>
<evidence type="ECO:0000256" key="1">
    <source>
        <dbReference type="ARBA" id="ARBA00022517"/>
    </source>
</evidence>
<proteinExistence type="inferred from homology"/>
<dbReference type="EMBL" id="JQBL01000003">
    <property type="protein sequence ID" value="KRN51073.1"/>
    <property type="molecule type" value="Genomic_DNA"/>
</dbReference>
<gene>
    <name evidence="2" type="primary">rbfA</name>
    <name evidence="3" type="ORF">IV49_GL001147</name>
</gene>
<evidence type="ECO:0000256" key="2">
    <source>
        <dbReference type="HAMAP-Rule" id="MF_00003"/>
    </source>
</evidence>
<dbReference type="PANTHER" id="PTHR33515">
    <property type="entry name" value="RIBOSOME-BINDING FACTOR A, CHLOROPLASTIC-RELATED"/>
    <property type="match status" value="1"/>
</dbReference>
<evidence type="ECO:0000313" key="3">
    <source>
        <dbReference type="EMBL" id="KRN51073.1"/>
    </source>
</evidence>
<reference evidence="3 4" key="1">
    <citation type="journal article" date="2015" name="Genome Announc.">
        <title>Expanding the biotechnology potential of lactobacilli through comparative genomics of 213 strains and associated genera.</title>
        <authorList>
            <person name="Sun Z."/>
            <person name="Harris H.M."/>
            <person name="McCann A."/>
            <person name="Guo C."/>
            <person name="Argimon S."/>
            <person name="Zhang W."/>
            <person name="Yang X."/>
            <person name="Jeffery I.B."/>
            <person name="Cooney J.C."/>
            <person name="Kagawa T.F."/>
            <person name="Liu W."/>
            <person name="Song Y."/>
            <person name="Salvetti E."/>
            <person name="Wrobel A."/>
            <person name="Rasinkangas P."/>
            <person name="Parkhill J."/>
            <person name="Rea M.C."/>
            <person name="O'Sullivan O."/>
            <person name="Ritari J."/>
            <person name="Douillard F.P."/>
            <person name="Paul Ross R."/>
            <person name="Yang R."/>
            <person name="Briner A.E."/>
            <person name="Felis G.E."/>
            <person name="de Vos W.M."/>
            <person name="Barrangou R."/>
            <person name="Klaenhammer T.R."/>
            <person name="Caufield P.W."/>
            <person name="Cui Y."/>
            <person name="Zhang H."/>
            <person name="O'Toole P.W."/>
        </authorList>
    </citation>
    <scope>NUCLEOTIDE SEQUENCE [LARGE SCALE GENOMIC DNA]</scope>
    <source>
        <strain evidence="3 4">DSM 20405</strain>
    </source>
</reference>
<comment type="function">
    <text evidence="2">One of several proteins that assist in the late maturation steps of the functional core of the 30S ribosomal subunit. Associates with free 30S ribosomal subunits (but not with 30S subunits that are part of 70S ribosomes or polysomes). Required for efficient processing of 16S rRNA. May interact with the 5'-terminal helix region of 16S rRNA.</text>
</comment>
<accession>A0A0R2HDG8</accession>
<keyword evidence="1 2" id="KW-0690">Ribosome biogenesis</keyword>
<sequence length="111" mass="12927">MKKIKTERMNTFILRELSLILRNEVKDPLVKNCTITAVEVTNDLSYAKVYVTFMNHSKRGLEALQRSKGFIRSQLSKKLNVRKCPELNFVKDESLEYGNHIEELLANLNKK</sequence>
<evidence type="ECO:0000313" key="4">
    <source>
        <dbReference type="Proteomes" id="UP000051841"/>
    </source>
</evidence>